<feature type="region of interest" description="Disordered" evidence="1">
    <location>
        <begin position="1"/>
        <end position="25"/>
    </location>
</feature>
<comment type="caution">
    <text evidence="2">The sequence shown here is derived from an EMBL/GenBank/DDBJ whole genome shotgun (WGS) entry which is preliminary data.</text>
</comment>
<dbReference type="OrthoDB" id="1934230at2759"/>
<dbReference type="Proteomes" id="UP001165190">
    <property type="component" value="Unassembled WGS sequence"/>
</dbReference>
<name>A0A9W7HHA1_HIBTR</name>
<evidence type="ECO:0000313" key="2">
    <source>
        <dbReference type="EMBL" id="GMI77201.1"/>
    </source>
</evidence>
<organism evidence="2 3">
    <name type="scientific">Hibiscus trionum</name>
    <name type="common">Flower of an hour</name>
    <dbReference type="NCBI Taxonomy" id="183268"/>
    <lineage>
        <taxon>Eukaryota</taxon>
        <taxon>Viridiplantae</taxon>
        <taxon>Streptophyta</taxon>
        <taxon>Embryophyta</taxon>
        <taxon>Tracheophyta</taxon>
        <taxon>Spermatophyta</taxon>
        <taxon>Magnoliopsida</taxon>
        <taxon>eudicotyledons</taxon>
        <taxon>Gunneridae</taxon>
        <taxon>Pentapetalae</taxon>
        <taxon>rosids</taxon>
        <taxon>malvids</taxon>
        <taxon>Malvales</taxon>
        <taxon>Malvaceae</taxon>
        <taxon>Malvoideae</taxon>
        <taxon>Hibiscus</taxon>
    </lineage>
</organism>
<feature type="compositionally biased region" description="Low complexity" evidence="1">
    <location>
        <begin position="7"/>
        <end position="24"/>
    </location>
</feature>
<protein>
    <submittedName>
        <fullName evidence="2">VQ motif-containing protein 9</fullName>
    </submittedName>
</protein>
<keyword evidence="3" id="KW-1185">Reference proteome</keyword>
<evidence type="ECO:0000256" key="1">
    <source>
        <dbReference type="SAM" id="MobiDB-lite"/>
    </source>
</evidence>
<accession>A0A9W7HHA1</accession>
<dbReference type="EMBL" id="BSYR01000013">
    <property type="protein sequence ID" value="GMI77201.1"/>
    <property type="molecule type" value="Genomic_DNA"/>
</dbReference>
<gene>
    <name evidence="2" type="ORF">HRI_001389400</name>
</gene>
<proteinExistence type="predicted"/>
<feature type="region of interest" description="Disordered" evidence="1">
    <location>
        <begin position="63"/>
        <end position="101"/>
    </location>
</feature>
<reference evidence="2" key="1">
    <citation type="submission" date="2023-05" db="EMBL/GenBank/DDBJ databases">
        <title>Genome and transcriptome analyses reveal genes involved in the formation of fine ridges on petal epidermal cells in Hibiscus trionum.</title>
        <authorList>
            <person name="Koshimizu S."/>
            <person name="Masuda S."/>
            <person name="Ishii T."/>
            <person name="Shirasu K."/>
            <person name="Hoshino A."/>
            <person name="Arita M."/>
        </authorList>
    </citation>
    <scope>NUCLEOTIDE SEQUENCE</scope>
    <source>
        <strain evidence="2">Hamamatsu line</strain>
    </source>
</reference>
<feature type="compositionally biased region" description="Polar residues" evidence="1">
    <location>
        <begin position="91"/>
        <end position="101"/>
    </location>
</feature>
<sequence length="101" mass="11269">MEKSCQSSAESTITTSNSTANNLNNRDHYLKHLNKLSHKISKPSTSVSLIRNPCFELPHNLTQAQLPPLPPNPNQSSLQAQQHQPPIYNIKKTTSGMSYRS</sequence>
<dbReference type="AlphaFoldDB" id="A0A9W7HHA1"/>
<evidence type="ECO:0000313" key="3">
    <source>
        <dbReference type="Proteomes" id="UP001165190"/>
    </source>
</evidence>